<dbReference type="EnsemblPlants" id="Pp3c2_31190V3.2">
    <property type="protein sequence ID" value="Pp3c2_31190V3.2"/>
    <property type="gene ID" value="Pp3c2_31190"/>
</dbReference>
<gene>
    <name evidence="1" type="ORF">PHYPA_003472</name>
</gene>
<dbReference type="EMBL" id="ABEU02000002">
    <property type="protein sequence ID" value="PNR60679.1"/>
    <property type="molecule type" value="Genomic_DNA"/>
</dbReference>
<name>A0A2K1L3R5_PHYPA</name>
<keyword evidence="3" id="KW-1185">Reference proteome</keyword>
<reference evidence="1 3" key="1">
    <citation type="journal article" date="2008" name="Science">
        <title>The Physcomitrella genome reveals evolutionary insights into the conquest of land by plants.</title>
        <authorList>
            <person name="Rensing S."/>
            <person name="Lang D."/>
            <person name="Zimmer A."/>
            <person name="Terry A."/>
            <person name="Salamov A."/>
            <person name="Shapiro H."/>
            <person name="Nishiyama T."/>
            <person name="Perroud P.-F."/>
            <person name="Lindquist E."/>
            <person name="Kamisugi Y."/>
            <person name="Tanahashi T."/>
            <person name="Sakakibara K."/>
            <person name="Fujita T."/>
            <person name="Oishi K."/>
            <person name="Shin-I T."/>
            <person name="Kuroki Y."/>
            <person name="Toyoda A."/>
            <person name="Suzuki Y."/>
            <person name="Hashimoto A."/>
            <person name="Yamaguchi K."/>
            <person name="Sugano A."/>
            <person name="Kohara Y."/>
            <person name="Fujiyama A."/>
            <person name="Anterola A."/>
            <person name="Aoki S."/>
            <person name="Ashton N."/>
            <person name="Barbazuk W.B."/>
            <person name="Barker E."/>
            <person name="Bennetzen J."/>
            <person name="Bezanilla M."/>
            <person name="Blankenship R."/>
            <person name="Cho S.H."/>
            <person name="Dutcher S."/>
            <person name="Estelle M."/>
            <person name="Fawcett J.A."/>
            <person name="Gundlach H."/>
            <person name="Hanada K."/>
            <person name="Heyl A."/>
            <person name="Hicks K.A."/>
            <person name="Hugh J."/>
            <person name="Lohr M."/>
            <person name="Mayer K."/>
            <person name="Melkozernov A."/>
            <person name="Murata T."/>
            <person name="Nelson D."/>
            <person name="Pils B."/>
            <person name="Prigge M."/>
            <person name="Reiss B."/>
            <person name="Renner T."/>
            <person name="Rombauts S."/>
            <person name="Rushton P."/>
            <person name="Sanderfoot A."/>
            <person name="Schween G."/>
            <person name="Shiu S.-H."/>
            <person name="Stueber K."/>
            <person name="Theodoulou F.L."/>
            <person name="Tu H."/>
            <person name="Van de Peer Y."/>
            <person name="Verrier P.J."/>
            <person name="Waters E."/>
            <person name="Wood A."/>
            <person name="Yang L."/>
            <person name="Cove D."/>
            <person name="Cuming A."/>
            <person name="Hasebe M."/>
            <person name="Lucas S."/>
            <person name="Mishler D.B."/>
            <person name="Reski R."/>
            <person name="Grigoriev I."/>
            <person name="Quatrano R.S."/>
            <person name="Boore J.L."/>
        </authorList>
    </citation>
    <scope>NUCLEOTIDE SEQUENCE [LARGE SCALE GENOMIC DNA]</scope>
    <source>
        <strain evidence="2 3">cv. Gransden 2004</strain>
    </source>
</reference>
<accession>A0A2K1L3R5</accession>
<dbReference type="AlphaFoldDB" id="A0A2K1L3R5"/>
<evidence type="ECO:0000313" key="2">
    <source>
        <dbReference type="EnsemblPlants" id="Pp3c2_31190V3.1"/>
    </source>
</evidence>
<dbReference type="PaxDb" id="3218-PP1S371_63V6.1"/>
<dbReference type="Gramene" id="Pp3c2_31190V3.1">
    <property type="protein sequence ID" value="Pp3c2_31190V3.1"/>
    <property type="gene ID" value="Pp3c2_31190"/>
</dbReference>
<dbReference type="InParanoid" id="A0A2K1L3R5"/>
<organism evidence="1">
    <name type="scientific">Physcomitrium patens</name>
    <name type="common">Spreading-leaved earth moss</name>
    <name type="synonym">Physcomitrella patens</name>
    <dbReference type="NCBI Taxonomy" id="3218"/>
    <lineage>
        <taxon>Eukaryota</taxon>
        <taxon>Viridiplantae</taxon>
        <taxon>Streptophyta</taxon>
        <taxon>Embryophyta</taxon>
        <taxon>Bryophyta</taxon>
        <taxon>Bryophytina</taxon>
        <taxon>Bryopsida</taxon>
        <taxon>Funariidae</taxon>
        <taxon>Funariales</taxon>
        <taxon>Funariaceae</taxon>
        <taxon>Physcomitrium</taxon>
    </lineage>
</organism>
<proteinExistence type="predicted"/>
<dbReference type="Proteomes" id="UP000006727">
    <property type="component" value="Chromosome 2"/>
</dbReference>
<dbReference type="Gramene" id="Pp3c2_31190V3.2">
    <property type="protein sequence ID" value="Pp3c2_31190V3.2"/>
    <property type="gene ID" value="Pp3c2_31190"/>
</dbReference>
<reference evidence="1 3" key="2">
    <citation type="journal article" date="2018" name="Plant J.">
        <title>The Physcomitrella patens chromosome-scale assembly reveals moss genome structure and evolution.</title>
        <authorList>
            <person name="Lang D."/>
            <person name="Ullrich K.K."/>
            <person name="Murat F."/>
            <person name="Fuchs J."/>
            <person name="Jenkins J."/>
            <person name="Haas F.B."/>
            <person name="Piednoel M."/>
            <person name="Gundlach H."/>
            <person name="Van Bel M."/>
            <person name="Meyberg R."/>
            <person name="Vives C."/>
            <person name="Morata J."/>
            <person name="Symeonidi A."/>
            <person name="Hiss M."/>
            <person name="Muchero W."/>
            <person name="Kamisugi Y."/>
            <person name="Saleh O."/>
            <person name="Blanc G."/>
            <person name="Decker E.L."/>
            <person name="van Gessel N."/>
            <person name="Grimwood J."/>
            <person name="Hayes R.D."/>
            <person name="Graham S.W."/>
            <person name="Gunter L.E."/>
            <person name="McDaniel S.F."/>
            <person name="Hoernstein S.N.W."/>
            <person name="Larsson A."/>
            <person name="Li F.W."/>
            <person name="Perroud P.F."/>
            <person name="Phillips J."/>
            <person name="Ranjan P."/>
            <person name="Rokshar D.S."/>
            <person name="Rothfels C.J."/>
            <person name="Schneider L."/>
            <person name="Shu S."/>
            <person name="Stevenson D.W."/>
            <person name="Thummler F."/>
            <person name="Tillich M."/>
            <person name="Villarreal Aguilar J.C."/>
            <person name="Widiez T."/>
            <person name="Wong G.K."/>
            <person name="Wymore A."/>
            <person name="Zhang Y."/>
            <person name="Zimmer A.D."/>
            <person name="Quatrano R.S."/>
            <person name="Mayer K.F.X."/>
            <person name="Goodstein D."/>
            <person name="Casacuberta J.M."/>
            <person name="Vandepoele K."/>
            <person name="Reski R."/>
            <person name="Cuming A.C."/>
            <person name="Tuskan G.A."/>
            <person name="Maumus F."/>
            <person name="Salse J."/>
            <person name="Schmutz J."/>
            <person name="Rensing S.A."/>
        </authorList>
    </citation>
    <scope>NUCLEOTIDE SEQUENCE [LARGE SCALE GENOMIC DNA]</scope>
    <source>
        <strain evidence="2 3">cv. Gransden 2004</strain>
    </source>
</reference>
<dbReference type="EnsemblPlants" id="Pp3c2_31190V3.1">
    <property type="protein sequence ID" value="Pp3c2_31190V3.1"/>
    <property type="gene ID" value="Pp3c2_31190"/>
</dbReference>
<evidence type="ECO:0000313" key="3">
    <source>
        <dbReference type="Proteomes" id="UP000006727"/>
    </source>
</evidence>
<protein>
    <submittedName>
        <fullName evidence="1 2">Uncharacterized protein</fullName>
    </submittedName>
</protein>
<sequence>MLVFLRVRTNQELHLASELDCFFIGRFNFSVTRRGNARSLGIWIRAPSHSKRVVTNMRVQFTDGGDQEIYRC</sequence>
<evidence type="ECO:0000313" key="1">
    <source>
        <dbReference type="EMBL" id="PNR60679.1"/>
    </source>
</evidence>
<reference evidence="2" key="3">
    <citation type="submission" date="2020-12" db="UniProtKB">
        <authorList>
            <consortium name="EnsemblPlants"/>
        </authorList>
    </citation>
    <scope>IDENTIFICATION</scope>
</reference>